<dbReference type="SMART" id="SM00248">
    <property type="entry name" value="ANK"/>
    <property type="match status" value="3"/>
</dbReference>
<evidence type="ECO:0000313" key="2">
    <source>
        <dbReference type="EMBL" id="RPA71905.1"/>
    </source>
</evidence>
<keyword evidence="3" id="KW-1185">Reference proteome</keyword>
<dbReference type="SUPFAM" id="SSF48403">
    <property type="entry name" value="Ankyrin repeat"/>
    <property type="match status" value="1"/>
</dbReference>
<dbReference type="Proteomes" id="UP000275078">
    <property type="component" value="Unassembled WGS sequence"/>
</dbReference>
<sequence>MRRRIDAHCEKYGMSETSYPTALDYAVLEGDLSLVAGFLGISTKGGSDIDIDPDALRTYMTGSDRDLIKECPAARYIKGSRTTRGYRVFELFGPGGLSNADQNTSFYKYRIGLPETATCLENIVATEPSTRVGNTVSALEFAIARGKVEMVRLLVAMLGGPNVLVLRYGIGCVRPAIRDDNGILRRDRLAERSDTIDYCRSPLNIALRYGRTDIVGMLLLEFQADYDYHCADCVQRLHGHQPEDQTEATDLEDTVKIYCQYAYDQAPAQLGLQDGSDRDGTEFEVNIRLESCRQQAISSRDRTELRPTTMEDVEKIVKANREFALKYNITADGTVRDDDSLYEFYVRNPDHFSRSILEDPELYELLSSRSDTQKVEFDNRASSPAPETKASDAGRSASASGTATVPDLDLGSKKVDVVEAEDVSAVVEGLVAPFIALRGAK</sequence>
<feature type="region of interest" description="Disordered" evidence="1">
    <location>
        <begin position="373"/>
        <end position="408"/>
    </location>
</feature>
<organism evidence="2 3">
    <name type="scientific">Ascobolus immersus RN42</name>
    <dbReference type="NCBI Taxonomy" id="1160509"/>
    <lineage>
        <taxon>Eukaryota</taxon>
        <taxon>Fungi</taxon>
        <taxon>Dikarya</taxon>
        <taxon>Ascomycota</taxon>
        <taxon>Pezizomycotina</taxon>
        <taxon>Pezizomycetes</taxon>
        <taxon>Pezizales</taxon>
        <taxon>Ascobolaceae</taxon>
        <taxon>Ascobolus</taxon>
    </lineage>
</organism>
<gene>
    <name evidence="2" type="ORF">BJ508DRAFT_335585</name>
</gene>
<reference evidence="2 3" key="1">
    <citation type="journal article" date="2018" name="Nat. Ecol. Evol.">
        <title>Pezizomycetes genomes reveal the molecular basis of ectomycorrhizal truffle lifestyle.</title>
        <authorList>
            <person name="Murat C."/>
            <person name="Payen T."/>
            <person name="Noel B."/>
            <person name="Kuo A."/>
            <person name="Morin E."/>
            <person name="Chen J."/>
            <person name="Kohler A."/>
            <person name="Krizsan K."/>
            <person name="Balestrini R."/>
            <person name="Da Silva C."/>
            <person name="Montanini B."/>
            <person name="Hainaut M."/>
            <person name="Levati E."/>
            <person name="Barry K.W."/>
            <person name="Belfiori B."/>
            <person name="Cichocki N."/>
            <person name="Clum A."/>
            <person name="Dockter R.B."/>
            <person name="Fauchery L."/>
            <person name="Guy J."/>
            <person name="Iotti M."/>
            <person name="Le Tacon F."/>
            <person name="Lindquist E.A."/>
            <person name="Lipzen A."/>
            <person name="Malagnac F."/>
            <person name="Mello A."/>
            <person name="Molinier V."/>
            <person name="Miyauchi S."/>
            <person name="Poulain J."/>
            <person name="Riccioni C."/>
            <person name="Rubini A."/>
            <person name="Sitrit Y."/>
            <person name="Splivallo R."/>
            <person name="Traeger S."/>
            <person name="Wang M."/>
            <person name="Zifcakova L."/>
            <person name="Wipf D."/>
            <person name="Zambonelli A."/>
            <person name="Paolocci F."/>
            <person name="Nowrousian M."/>
            <person name="Ottonello S."/>
            <person name="Baldrian P."/>
            <person name="Spatafora J.W."/>
            <person name="Henrissat B."/>
            <person name="Nagy L.G."/>
            <person name="Aury J.M."/>
            <person name="Wincker P."/>
            <person name="Grigoriev I.V."/>
            <person name="Bonfante P."/>
            <person name="Martin F.M."/>
        </authorList>
    </citation>
    <scope>NUCLEOTIDE SEQUENCE [LARGE SCALE GENOMIC DNA]</scope>
    <source>
        <strain evidence="2 3">RN42</strain>
    </source>
</reference>
<dbReference type="Gene3D" id="1.25.40.20">
    <property type="entry name" value="Ankyrin repeat-containing domain"/>
    <property type="match status" value="1"/>
</dbReference>
<protein>
    <recommendedName>
        <fullName evidence="4">Ankyrin</fullName>
    </recommendedName>
</protein>
<dbReference type="InterPro" id="IPR002110">
    <property type="entry name" value="Ankyrin_rpt"/>
</dbReference>
<evidence type="ECO:0000256" key="1">
    <source>
        <dbReference type="SAM" id="MobiDB-lite"/>
    </source>
</evidence>
<feature type="compositionally biased region" description="Low complexity" evidence="1">
    <location>
        <begin position="391"/>
        <end position="404"/>
    </location>
</feature>
<accession>A0A3N4HBZ3</accession>
<proteinExistence type="predicted"/>
<evidence type="ECO:0000313" key="3">
    <source>
        <dbReference type="Proteomes" id="UP000275078"/>
    </source>
</evidence>
<dbReference type="EMBL" id="ML119892">
    <property type="protein sequence ID" value="RPA71905.1"/>
    <property type="molecule type" value="Genomic_DNA"/>
</dbReference>
<name>A0A3N4HBZ3_ASCIM</name>
<evidence type="ECO:0008006" key="4">
    <source>
        <dbReference type="Google" id="ProtNLM"/>
    </source>
</evidence>
<dbReference type="AlphaFoldDB" id="A0A3N4HBZ3"/>
<dbReference type="InterPro" id="IPR036770">
    <property type="entry name" value="Ankyrin_rpt-contain_sf"/>
</dbReference>